<proteinExistence type="predicted"/>
<dbReference type="InterPro" id="IPR036890">
    <property type="entry name" value="HATPase_C_sf"/>
</dbReference>
<evidence type="ECO:0008006" key="2">
    <source>
        <dbReference type="Google" id="ProtNLM"/>
    </source>
</evidence>
<sequence length="695" mass="76196">MGGDIVRALVELITNADDAYGPNEGEIRVEVIRDEGEPIRVLVRDRAKGLDPDRLQACFGVLGATTSGFEDGEPVRGMLGRGAKDTAAFGYTVFETIKDDTYAWFKIDRKGKTLSDDEPATDESRRELDLPGDTNGLVSTIHVTQPIEVHRDVRLEERMSAHVQLRRISIDRDLIFQPIHDGKRKPSRQIRWVEPSSTELLDKELAIDGYDATARLRLHKLTSPADGRVSQLSTQGIEVRGAKATYDNTFFGETATETSWIRGIIDCTHLDTLIRDYDTTQGEDRNNPIRILSRTRDGLISEHPFTQALASAVLLELVPILEELRPPKDTSSGGAELREDLAKACKELAKLLKADLDEIDDDPHRGGNAPTGANPLILIPPRVKMVPEAKRSLSLLIHDPAFPEGVDIDASSARPDCVRVTQVTESLQHDIYPNTSIATIRLESGTLGETVVVATDRNSDQSASAEISVQEIHVEPDSLPETLEWKNAKMSVTVGKERSLRLRAPVDLAPTGSLTCSIALDGDGCELLEEEATLTQTNDGWLEGTCKVKGVATGTICTITATTGKQEAVGTLKASRPQSIGGLGTEIEIVDETGGSERGHLEPTDTGYLITIFAHHLGLTELLGRRKANGSFQHEHERHVRIALAETIASVIGDWLLAHEAARYPHDFRDIDAMVVHRNKSVERYLPPLQRALAS</sequence>
<organism evidence="1">
    <name type="scientific">marine metagenome</name>
    <dbReference type="NCBI Taxonomy" id="408172"/>
    <lineage>
        <taxon>unclassified sequences</taxon>
        <taxon>metagenomes</taxon>
        <taxon>ecological metagenomes</taxon>
    </lineage>
</organism>
<name>A0A381W1Y2_9ZZZZ</name>
<dbReference type="EMBL" id="UINC01010452">
    <property type="protein sequence ID" value="SVA46484.1"/>
    <property type="molecule type" value="Genomic_DNA"/>
</dbReference>
<dbReference type="SUPFAM" id="SSF55874">
    <property type="entry name" value="ATPase domain of HSP90 chaperone/DNA topoisomerase II/histidine kinase"/>
    <property type="match status" value="1"/>
</dbReference>
<reference evidence="1" key="1">
    <citation type="submission" date="2018-05" db="EMBL/GenBank/DDBJ databases">
        <authorList>
            <person name="Lanie J.A."/>
            <person name="Ng W.-L."/>
            <person name="Kazmierczak K.M."/>
            <person name="Andrzejewski T.M."/>
            <person name="Davidsen T.M."/>
            <person name="Wayne K.J."/>
            <person name="Tettelin H."/>
            <person name="Glass J.I."/>
            <person name="Rusch D."/>
            <person name="Podicherti R."/>
            <person name="Tsui H.-C.T."/>
            <person name="Winkler M.E."/>
        </authorList>
    </citation>
    <scope>NUCLEOTIDE SEQUENCE</scope>
</reference>
<dbReference type="Gene3D" id="3.30.565.10">
    <property type="entry name" value="Histidine kinase-like ATPase, C-terminal domain"/>
    <property type="match status" value="1"/>
</dbReference>
<gene>
    <name evidence="1" type="ORF">METZ01_LOCUS99338</name>
</gene>
<dbReference type="AlphaFoldDB" id="A0A381W1Y2"/>
<protein>
    <recommendedName>
        <fullName evidence="2">Histidine kinase/HSP90-like ATPase domain-containing protein</fullName>
    </recommendedName>
</protein>
<evidence type="ECO:0000313" key="1">
    <source>
        <dbReference type="EMBL" id="SVA46484.1"/>
    </source>
</evidence>
<accession>A0A381W1Y2</accession>